<evidence type="ECO:0000313" key="2">
    <source>
        <dbReference type="Proteomes" id="UP000001312"/>
    </source>
</evidence>
<reference evidence="2" key="1">
    <citation type="journal article" date="2011" name="PLoS Genet.">
        <title>Genomic analysis of the necrotrophic fungal pathogens Sclerotinia sclerotiorum and Botrytis cinerea.</title>
        <authorList>
            <person name="Amselem J."/>
            <person name="Cuomo C.A."/>
            <person name="van Kan J.A."/>
            <person name="Viaud M."/>
            <person name="Benito E.P."/>
            <person name="Couloux A."/>
            <person name="Coutinho P.M."/>
            <person name="de Vries R.P."/>
            <person name="Dyer P.S."/>
            <person name="Fillinger S."/>
            <person name="Fournier E."/>
            <person name="Gout L."/>
            <person name="Hahn M."/>
            <person name="Kohn L."/>
            <person name="Lapalu N."/>
            <person name="Plummer K.M."/>
            <person name="Pradier J.M."/>
            <person name="Quevillon E."/>
            <person name="Sharon A."/>
            <person name="Simon A."/>
            <person name="ten Have A."/>
            <person name="Tudzynski B."/>
            <person name="Tudzynski P."/>
            <person name="Wincker P."/>
            <person name="Andrew M."/>
            <person name="Anthouard V."/>
            <person name="Beever R.E."/>
            <person name="Beffa R."/>
            <person name="Benoit I."/>
            <person name="Bouzid O."/>
            <person name="Brault B."/>
            <person name="Chen Z."/>
            <person name="Choquer M."/>
            <person name="Collemare J."/>
            <person name="Cotton P."/>
            <person name="Danchin E.G."/>
            <person name="Da Silva C."/>
            <person name="Gautier A."/>
            <person name="Giraud C."/>
            <person name="Giraud T."/>
            <person name="Gonzalez C."/>
            <person name="Grossetete S."/>
            <person name="Guldener U."/>
            <person name="Henrissat B."/>
            <person name="Howlett B.J."/>
            <person name="Kodira C."/>
            <person name="Kretschmer M."/>
            <person name="Lappartient A."/>
            <person name="Leroch M."/>
            <person name="Levis C."/>
            <person name="Mauceli E."/>
            <person name="Neuveglise C."/>
            <person name="Oeser B."/>
            <person name="Pearson M."/>
            <person name="Poulain J."/>
            <person name="Poussereau N."/>
            <person name="Quesneville H."/>
            <person name="Rascle C."/>
            <person name="Schumacher J."/>
            <person name="Segurens B."/>
            <person name="Sexton A."/>
            <person name="Silva E."/>
            <person name="Sirven C."/>
            <person name="Soanes D.M."/>
            <person name="Talbot N.J."/>
            <person name="Templeton M."/>
            <person name="Yandava C."/>
            <person name="Yarden O."/>
            <person name="Zeng Q."/>
            <person name="Rollins J.A."/>
            <person name="Lebrun M.H."/>
            <person name="Dickman M."/>
        </authorList>
    </citation>
    <scope>NUCLEOTIDE SEQUENCE [LARGE SCALE GENOMIC DNA]</scope>
    <source>
        <strain evidence="2">ATCC 18683 / 1980 / Ss-1</strain>
    </source>
</reference>
<gene>
    <name evidence="1" type="ORF">SS1G_10605</name>
</gene>
<name>A7EZ39_SCLS1</name>
<dbReference type="EMBL" id="CH476636">
    <property type="protein sequence ID" value="EDN94731.1"/>
    <property type="molecule type" value="Genomic_DNA"/>
</dbReference>
<accession>A7EZ39</accession>
<dbReference type="KEGG" id="ssl:SS1G_10605"/>
<proteinExistence type="predicted"/>
<evidence type="ECO:0000313" key="1">
    <source>
        <dbReference type="EMBL" id="EDN94731.1"/>
    </source>
</evidence>
<keyword evidence="2" id="KW-1185">Reference proteome</keyword>
<dbReference type="RefSeq" id="XP_001588159.1">
    <property type="nucleotide sequence ID" value="XM_001588109.1"/>
</dbReference>
<organism evidence="1 2">
    <name type="scientific">Sclerotinia sclerotiorum (strain ATCC 18683 / 1980 / Ss-1)</name>
    <name type="common">White mold</name>
    <name type="synonym">Whetzelinia sclerotiorum</name>
    <dbReference type="NCBI Taxonomy" id="665079"/>
    <lineage>
        <taxon>Eukaryota</taxon>
        <taxon>Fungi</taxon>
        <taxon>Dikarya</taxon>
        <taxon>Ascomycota</taxon>
        <taxon>Pezizomycotina</taxon>
        <taxon>Leotiomycetes</taxon>
        <taxon>Helotiales</taxon>
        <taxon>Sclerotiniaceae</taxon>
        <taxon>Sclerotinia</taxon>
    </lineage>
</organism>
<dbReference type="AlphaFoldDB" id="A7EZ39"/>
<dbReference type="GeneID" id="5484587"/>
<dbReference type="InParanoid" id="A7EZ39"/>
<dbReference type="Proteomes" id="UP000001312">
    <property type="component" value="Unassembled WGS sequence"/>
</dbReference>
<protein>
    <submittedName>
        <fullName evidence="1">Uncharacterized protein</fullName>
    </submittedName>
</protein>
<sequence length="107" mass="12483">MARYHRRPKVPRPSCDLPMFVDSIKQFTILQGPRVQPNLHIDEKVDKTVQRCGTLNYERTLLVKIILLNMLIDVQDCYPKMFRGSVQLDLVSVQRGRLVCLILGYLR</sequence>